<proteinExistence type="inferred from homology"/>
<dbReference type="Pfam" id="PF06441">
    <property type="entry name" value="EHN"/>
    <property type="match status" value="1"/>
</dbReference>
<gene>
    <name evidence="5" type="ORF">GII31_08515</name>
</gene>
<dbReference type="Proteomes" id="UP001059836">
    <property type="component" value="Chromosome"/>
</dbReference>
<evidence type="ECO:0000259" key="4">
    <source>
        <dbReference type="Pfam" id="PF06441"/>
    </source>
</evidence>
<evidence type="ECO:0000256" key="1">
    <source>
        <dbReference type="ARBA" id="ARBA00010088"/>
    </source>
</evidence>
<dbReference type="InterPro" id="IPR016292">
    <property type="entry name" value="Epoxide_hydrolase"/>
</dbReference>
<sequence length="405" mass="44786">MSSHRTEEPTVSASGGQATEQVITGFRAEVDPGELKDLRRRLAATRWPGAEVGSPWQQGPPVAYMKELCEYWAHGYDWHRCEARLNSFDQHITRIDGLDLHFIHAPSSHGGATPVVLVHGWPGSVIEYLDVIEPLRSPEDFGGSAADAMHVVVPSLPGYGFSGKPTENGWDIARIARSISELMLRLGYRRYIAVGTDWGAAVAMSLGQHEDSGRLLGVSLNLAFADPRNYDFEPNDEETAYHARQGAYLNGDNGYAVIQATRPQAIGYALDDSPAGLASWIVDKFHSWVDFDSSIDDAVDRDKLLDNISLYWFTRSATSSAGLYFEAFSSLFTDISPLDCPVAYTRAKDIFQISEREARTRFSDLRRYAGAARGGHFLALEQPAFFVDDLRQSVRALIDPPPNEG</sequence>
<dbReference type="InterPro" id="IPR000639">
    <property type="entry name" value="Epox_hydrolase-like"/>
</dbReference>
<dbReference type="Gene3D" id="3.40.50.1820">
    <property type="entry name" value="alpha/beta hydrolase"/>
    <property type="match status" value="1"/>
</dbReference>
<dbReference type="PIRSF" id="PIRSF001112">
    <property type="entry name" value="Epoxide_hydrolase"/>
    <property type="match status" value="1"/>
</dbReference>
<dbReference type="GO" id="GO:0016787">
    <property type="term" value="F:hydrolase activity"/>
    <property type="evidence" value="ECO:0007669"/>
    <property type="project" value="UniProtKB-KW"/>
</dbReference>
<dbReference type="PANTHER" id="PTHR21661">
    <property type="entry name" value="EPOXIDE HYDROLASE 1-RELATED"/>
    <property type="match status" value="1"/>
</dbReference>
<dbReference type="SUPFAM" id="SSF53474">
    <property type="entry name" value="alpha/beta-Hydrolases"/>
    <property type="match status" value="1"/>
</dbReference>
<dbReference type="InterPro" id="IPR029058">
    <property type="entry name" value="AB_hydrolase_fold"/>
</dbReference>
<feature type="domain" description="Epoxide hydrolase N-terminal" evidence="4">
    <location>
        <begin position="24"/>
        <end position="128"/>
    </location>
</feature>
<dbReference type="InterPro" id="IPR010497">
    <property type="entry name" value="Epoxide_hydro_N"/>
</dbReference>
<evidence type="ECO:0000256" key="3">
    <source>
        <dbReference type="ARBA" id="ARBA00022801"/>
    </source>
</evidence>
<keyword evidence="6" id="KW-1185">Reference proteome</keyword>
<evidence type="ECO:0000313" key="6">
    <source>
        <dbReference type="Proteomes" id="UP001059836"/>
    </source>
</evidence>
<accession>A0ABX6IGE8</accession>
<protein>
    <submittedName>
        <fullName evidence="5">Alpha/beta fold hydrolase</fullName>
    </submittedName>
</protein>
<comment type="similarity">
    <text evidence="1">Belongs to the peptidase S33 family.</text>
</comment>
<reference evidence="5" key="1">
    <citation type="journal article" date="2021" name="Nat. Microbiol.">
        <title>Cocultivation of an ultrasmall environmental parasitic bacterium with lytic ability against bacteria associated with wastewater foams.</title>
        <authorList>
            <person name="Batinovic S."/>
            <person name="Rose J.J.A."/>
            <person name="Ratcliffe J."/>
            <person name="Seviour R.J."/>
            <person name="Petrovski S."/>
        </authorList>
    </citation>
    <scope>NUCLEOTIDE SEQUENCE</scope>
    <source>
        <strain evidence="5">CON9</strain>
    </source>
</reference>
<evidence type="ECO:0000313" key="5">
    <source>
        <dbReference type="EMBL" id="QHN34935.1"/>
    </source>
</evidence>
<organism evidence="5 6">
    <name type="scientific">Gordonia pseudamarae</name>
    <dbReference type="NCBI Taxonomy" id="2831662"/>
    <lineage>
        <taxon>Bacteria</taxon>
        <taxon>Bacillati</taxon>
        <taxon>Actinomycetota</taxon>
        <taxon>Actinomycetes</taxon>
        <taxon>Mycobacteriales</taxon>
        <taxon>Gordoniaceae</taxon>
        <taxon>Gordonia</taxon>
    </lineage>
</organism>
<evidence type="ECO:0000256" key="2">
    <source>
        <dbReference type="ARBA" id="ARBA00022797"/>
    </source>
</evidence>
<name>A0ABX6IGE8_9ACTN</name>
<dbReference type="PANTHER" id="PTHR21661:SF35">
    <property type="entry name" value="EPOXIDE HYDROLASE"/>
    <property type="match status" value="1"/>
</dbReference>
<keyword evidence="3 5" id="KW-0378">Hydrolase</keyword>
<keyword evidence="2" id="KW-0058">Aromatic hydrocarbons catabolism</keyword>
<dbReference type="EMBL" id="CP045809">
    <property type="protein sequence ID" value="QHN34935.1"/>
    <property type="molecule type" value="Genomic_DNA"/>
</dbReference>
<dbReference type="PRINTS" id="PR00412">
    <property type="entry name" value="EPOXHYDRLASE"/>
</dbReference>